<dbReference type="InterPro" id="IPR030960">
    <property type="entry name" value="DHQS/DOIS_N"/>
</dbReference>
<dbReference type="InterPro" id="IPR027417">
    <property type="entry name" value="P-loop_NTPase"/>
</dbReference>
<feature type="domain" description="3-dehydroquinate synthase N-terminal" evidence="8">
    <location>
        <begin position="247"/>
        <end position="285"/>
    </location>
</feature>
<name>A0AA35RM88_GEOBA</name>
<dbReference type="Gene3D" id="3.40.50.1970">
    <property type="match status" value="1"/>
</dbReference>
<evidence type="ECO:0000259" key="9">
    <source>
        <dbReference type="Pfam" id="PF18317"/>
    </source>
</evidence>
<dbReference type="Gene3D" id="3.40.50.300">
    <property type="entry name" value="P-loop containing nucleotide triphosphate hydrolases"/>
    <property type="match status" value="1"/>
</dbReference>
<evidence type="ECO:0000256" key="1">
    <source>
        <dbReference type="ARBA" id="ARBA00001911"/>
    </source>
</evidence>
<dbReference type="InterPro" id="IPR050071">
    <property type="entry name" value="Dehydroquinate_synthase"/>
</dbReference>
<evidence type="ECO:0000313" key="11">
    <source>
        <dbReference type="EMBL" id="CAI8014145.1"/>
    </source>
</evidence>
<protein>
    <submittedName>
        <fullName evidence="11">3-dehydroquinate synthase</fullName>
    </submittedName>
</protein>
<dbReference type="SUPFAM" id="SSF56796">
    <property type="entry name" value="Dehydroquinate synthase-like"/>
    <property type="match status" value="1"/>
</dbReference>
<keyword evidence="12" id="KW-1185">Reference proteome</keyword>
<evidence type="ECO:0000313" key="12">
    <source>
        <dbReference type="Proteomes" id="UP001174909"/>
    </source>
</evidence>
<proteinExistence type="predicted"/>
<evidence type="ECO:0000256" key="2">
    <source>
        <dbReference type="ARBA" id="ARBA00022490"/>
    </source>
</evidence>
<dbReference type="Pfam" id="PF24621">
    <property type="entry name" value="DHQS_C"/>
    <property type="match status" value="1"/>
</dbReference>
<keyword evidence="2" id="KW-0963">Cytoplasm</keyword>
<dbReference type="EMBL" id="CASHTH010001343">
    <property type="protein sequence ID" value="CAI8014145.1"/>
    <property type="molecule type" value="Genomic_DNA"/>
</dbReference>
<dbReference type="Pfam" id="PF18317">
    <property type="entry name" value="SDH_C"/>
    <property type="match status" value="1"/>
</dbReference>
<accession>A0AA35RM88</accession>
<dbReference type="Gene3D" id="1.20.1090.10">
    <property type="entry name" value="Dehydroquinate synthase-like - alpha domain"/>
    <property type="match status" value="1"/>
</dbReference>
<gene>
    <name evidence="11" type="ORF">GBAR_LOCUS8871</name>
</gene>
<sequence>MLIYQGAAAFELWTGKKAPVDVMYRAAQQALDSGRDLMGPNIYLTGFSGSGKSTVGKQVAAMTGWTYRDTDDEIVAATGRAIEDIFCEDGEAAFRKLERSVLESVSQGERQDSDPLRRIISLKAERQPLYALAHWTIHTDELSVTEVASEVVRARDICSNRASSTESYDADLAATVRTSSGDYPVWVAGDSPTRWLAERKAERATSSSRSAAESWRRGRVRGGDLSARYAGRAGPDHARGDDGRCRGGKTAVDLPQGKNLVGAFKQPEFVLADVEALSTLPERALVSGWAEAIKHALILDEPLLRVFEENVDAIAALEPETASDALRRSVAIKADVVSRDERETLGIRAC</sequence>
<dbReference type="PRINTS" id="PR01100">
    <property type="entry name" value="SHIKIMTKNASE"/>
</dbReference>
<dbReference type="AlphaFoldDB" id="A0AA35RM88"/>
<dbReference type="GO" id="GO:0003856">
    <property type="term" value="F:3-dehydroquinate synthase activity"/>
    <property type="evidence" value="ECO:0007669"/>
    <property type="project" value="TreeGrafter"/>
</dbReference>
<evidence type="ECO:0000259" key="10">
    <source>
        <dbReference type="Pfam" id="PF24621"/>
    </source>
</evidence>
<comment type="cofactor">
    <cofactor evidence="1">
        <name>NAD(+)</name>
        <dbReference type="ChEBI" id="CHEBI:57540"/>
    </cofactor>
</comment>
<keyword evidence="6" id="KW-0456">Lyase</keyword>
<reference evidence="11" key="1">
    <citation type="submission" date="2023-03" db="EMBL/GenBank/DDBJ databases">
        <authorList>
            <person name="Steffen K."/>
            <person name="Cardenas P."/>
        </authorList>
    </citation>
    <scope>NUCLEOTIDE SEQUENCE</scope>
</reference>
<dbReference type="Proteomes" id="UP001174909">
    <property type="component" value="Unassembled WGS sequence"/>
</dbReference>
<evidence type="ECO:0000256" key="3">
    <source>
        <dbReference type="ARBA" id="ARBA00022605"/>
    </source>
</evidence>
<evidence type="ECO:0000256" key="5">
    <source>
        <dbReference type="ARBA" id="ARBA00023141"/>
    </source>
</evidence>
<dbReference type="GO" id="GO:0009073">
    <property type="term" value="P:aromatic amino acid family biosynthetic process"/>
    <property type="evidence" value="ECO:0007669"/>
    <property type="project" value="UniProtKB-KW"/>
</dbReference>
<dbReference type="Pfam" id="PF01761">
    <property type="entry name" value="DHQ_synthase"/>
    <property type="match status" value="1"/>
</dbReference>
<dbReference type="InterPro" id="IPR041121">
    <property type="entry name" value="SDH_C"/>
</dbReference>
<feature type="compositionally biased region" description="Basic and acidic residues" evidence="7">
    <location>
        <begin position="234"/>
        <end position="245"/>
    </location>
</feature>
<feature type="domain" description="SDH C-terminal" evidence="9">
    <location>
        <begin position="1"/>
        <end position="28"/>
    </location>
</feature>
<feature type="region of interest" description="Disordered" evidence="7">
    <location>
        <begin position="226"/>
        <end position="245"/>
    </location>
</feature>
<evidence type="ECO:0000256" key="4">
    <source>
        <dbReference type="ARBA" id="ARBA00023027"/>
    </source>
</evidence>
<dbReference type="SUPFAM" id="SSF52540">
    <property type="entry name" value="P-loop containing nucleoside triphosphate hydrolases"/>
    <property type="match status" value="1"/>
</dbReference>
<dbReference type="GO" id="GO:0008652">
    <property type="term" value="P:amino acid biosynthetic process"/>
    <property type="evidence" value="ECO:0007669"/>
    <property type="project" value="UniProtKB-KW"/>
</dbReference>
<keyword evidence="4" id="KW-0520">NAD</keyword>
<dbReference type="PANTHER" id="PTHR43622:SF7">
    <property type="entry name" value="3-DEHYDROQUINATE SYNTHASE, CHLOROPLASTIC"/>
    <property type="match status" value="1"/>
</dbReference>
<comment type="caution">
    <text evidence="11">The sequence shown here is derived from an EMBL/GenBank/DDBJ whole genome shotgun (WGS) entry which is preliminary data.</text>
</comment>
<evidence type="ECO:0000256" key="6">
    <source>
        <dbReference type="ARBA" id="ARBA00023239"/>
    </source>
</evidence>
<dbReference type="InterPro" id="IPR056179">
    <property type="entry name" value="DHQS_C"/>
</dbReference>
<evidence type="ECO:0000256" key="7">
    <source>
        <dbReference type="SAM" id="MobiDB-lite"/>
    </source>
</evidence>
<dbReference type="Pfam" id="PF01202">
    <property type="entry name" value="SKI"/>
    <property type="match status" value="1"/>
</dbReference>
<dbReference type="InterPro" id="IPR031322">
    <property type="entry name" value="Shikimate/glucono_kinase"/>
</dbReference>
<dbReference type="Gene3D" id="3.40.50.720">
    <property type="entry name" value="NAD(P)-binding Rossmann-like Domain"/>
    <property type="match status" value="1"/>
</dbReference>
<evidence type="ECO:0000259" key="8">
    <source>
        <dbReference type="Pfam" id="PF01761"/>
    </source>
</evidence>
<keyword evidence="5" id="KW-0057">Aromatic amino acid biosynthesis</keyword>
<organism evidence="11 12">
    <name type="scientific">Geodia barretti</name>
    <name type="common">Barrett's horny sponge</name>
    <dbReference type="NCBI Taxonomy" id="519541"/>
    <lineage>
        <taxon>Eukaryota</taxon>
        <taxon>Metazoa</taxon>
        <taxon>Porifera</taxon>
        <taxon>Demospongiae</taxon>
        <taxon>Heteroscleromorpha</taxon>
        <taxon>Tetractinellida</taxon>
        <taxon>Astrophorina</taxon>
        <taxon>Geodiidae</taxon>
        <taxon>Geodia</taxon>
    </lineage>
</organism>
<keyword evidence="3" id="KW-0028">Amino-acid biosynthesis</keyword>
<feature type="domain" description="3-dehydroquinate synthase C-terminal" evidence="10">
    <location>
        <begin position="288"/>
        <end position="349"/>
    </location>
</feature>
<dbReference type="PANTHER" id="PTHR43622">
    <property type="entry name" value="3-DEHYDROQUINATE SYNTHASE"/>
    <property type="match status" value="1"/>
</dbReference>